<dbReference type="EMBL" id="BTSX01000002">
    <property type="protein sequence ID" value="GMS82295.1"/>
    <property type="molecule type" value="Genomic_DNA"/>
</dbReference>
<dbReference type="AlphaFoldDB" id="A0AAV5SHF7"/>
<reference evidence="2" key="1">
    <citation type="submission" date="2023-10" db="EMBL/GenBank/DDBJ databases">
        <title>Genome assembly of Pristionchus species.</title>
        <authorList>
            <person name="Yoshida K."/>
            <person name="Sommer R.J."/>
        </authorList>
    </citation>
    <scope>NUCLEOTIDE SEQUENCE</scope>
    <source>
        <strain evidence="2">RS0144</strain>
    </source>
</reference>
<evidence type="ECO:0000313" key="3">
    <source>
        <dbReference type="Proteomes" id="UP001432027"/>
    </source>
</evidence>
<gene>
    <name evidence="2" type="ORF">PENTCL1PPCAC_4470</name>
</gene>
<evidence type="ECO:0000313" key="2">
    <source>
        <dbReference type="EMBL" id="GMS82295.1"/>
    </source>
</evidence>
<feature type="region of interest" description="Disordered" evidence="1">
    <location>
        <begin position="1"/>
        <end position="26"/>
    </location>
</feature>
<keyword evidence="3" id="KW-1185">Reference proteome</keyword>
<evidence type="ECO:0000256" key="1">
    <source>
        <dbReference type="SAM" id="MobiDB-lite"/>
    </source>
</evidence>
<feature type="non-terminal residue" evidence="2">
    <location>
        <position position="89"/>
    </location>
</feature>
<proteinExistence type="predicted"/>
<name>A0AAV5SHF7_9BILA</name>
<dbReference type="Proteomes" id="UP001432027">
    <property type="component" value="Unassembled WGS sequence"/>
</dbReference>
<comment type="caution">
    <text evidence="2">The sequence shown here is derived from an EMBL/GenBank/DDBJ whole genome shotgun (WGS) entry which is preliminary data.</text>
</comment>
<evidence type="ECO:0008006" key="4">
    <source>
        <dbReference type="Google" id="ProtNLM"/>
    </source>
</evidence>
<feature type="compositionally biased region" description="Polar residues" evidence="1">
    <location>
        <begin position="10"/>
        <end position="26"/>
    </location>
</feature>
<organism evidence="2 3">
    <name type="scientific">Pristionchus entomophagus</name>
    <dbReference type="NCBI Taxonomy" id="358040"/>
    <lineage>
        <taxon>Eukaryota</taxon>
        <taxon>Metazoa</taxon>
        <taxon>Ecdysozoa</taxon>
        <taxon>Nematoda</taxon>
        <taxon>Chromadorea</taxon>
        <taxon>Rhabditida</taxon>
        <taxon>Rhabditina</taxon>
        <taxon>Diplogasteromorpha</taxon>
        <taxon>Diplogasteroidea</taxon>
        <taxon>Neodiplogasteridae</taxon>
        <taxon>Pristionchus</taxon>
    </lineage>
</organism>
<protein>
    <recommendedName>
        <fullName evidence="4">F-box domain-containing protein</fullName>
    </recommendedName>
</protein>
<sequence length="89" mass="10182">MERSKRSEIIESNSNANYDSPVQSIDNEDSSSIGQLRITDLPLLILLNICAYLRPANYRNDEGPCKNLYNFRNTCRRFASAVGKFFENC</sequence>
<accession>A0AAV5SHF7</accession>